<dbReference type="EMBL" id="WTPX01000257">
    <property type="protein sequence ID" value="NNJ28004.1"/>
    <property type="molecule type" value="Genomic_DNA"/>
</dbReference>
<accession>A0ABX1VIR1</accession>
<name>A0ABX1VIR1_9PLAN</name>
<organism evidence="1 2">
    <name type="scientific">Alienimonas chondri</name>
    <dbReference type="NCBI Taxonomy" id="2681879"/>
    <lineage>
        <taxon>Bacteria</taxon>
        <taxon>Pseudomonadati</taxon>
        <taxon>Planctomycetota</taxon>
        <taxon>Planctomycetia</taxon>
        <taxon>Planctomycetales</taxon>
        <taxon>Planctomycetaceae</taxon>
        <taxon>Alienimonas</taxon>
    </lineage>
</organism>
<evidence type="ECO:0000313" key="1">
    <source>
        <dbReference type="EMBL" id="NNJ28004.1"/>
    </source>
</evidence>
<protein>
    <submittedName>
        <fullName evidence="1">Uncharacterized protein</fullName>
    </submittedName>
</protein>
<reference evidence="1 2" key="1">
    <citation type="journal article" date="2020" name="Syst. Appl. Microbiol.">
        <title>Alienimonas chondri sp. nov., a novel planctomycete isolated from the biofilm of the red alga Chondrus crispus.</title>
        <authorList>
            <person name="Vitorino I."/>
            <person name="Albuquerque L."/>
            <person name="Wiegand S."/>
            <person name="Kallscheuer N."/>
            <person name="da Costa M.S."/>
            <person name="Lobo-da-Cunha A."/>
            <person name="Jogler C."/>
            <person name="Lage O.M."/>
        </authorList>
    </citation>
    <scope>NUCLEOTIDE SEQUENCE [LARGE SCALE GENOMIC DNA]</scope>
    <source>
        <strain evidence="1 2">LzC2</strain>
    </source>
</reference>
<proteinExistence type="predicted"/>
<sequence>MAPDTEPTDEELHAVMVAARDAAVRREAISDAWTAARLAEAAAAVVADRAARESKTCRDDG</sequence>
<evidence type="ECO:0000313" key="2">
    <source>
        <dbReference type="Proteomes" id="UP000609651"/>
    </source>
</evidence>
<gene>
    <name evidence="1" type="ORF">LzC2_41150</name>
</gene>
<keyword evidence="2" id="KW-1185">Reference proteome</keyword>
<comment type="caution">
    <text evidence="1">The sequence shown here is derived from an EMBL/GenBank/DDBJ whole genome shotgun (WGS) entry which is preliminary data.</text>
</comment>
<dbReference type="Proteomes" id="UP000609651">
    <property type="component" value="Unassembled WGS sequence"/>
</dbReference>
<dbReference type="RefSeq" id="WP_171189905.1">
    <property type="nucleotide sequence ID" value="NZ_WTPX01000257.1"/>
</dbReference>